<dbReference type="GeneID" id="39411672"/>
<dbReference type="SUPFAM" id="SSF55608">
    <property type="entry name" value="Homing endonucleases"/>
    <property type="match status" value="1"/>
</dbReference>
<protein>
    <submittedName>
        <fullName evidence="2">LAGLIDADG endonuclease</fullName>
    </submittedName>
</protein>
<reference evidence="2" key="2">
    <citation type="submission" date="2019-02" db="EMBL/GenBank/DDBJ databases">
        <authorList>
            <person name="Jiang L.L."/>
            <person name="Zhang Y."/>
        </authorList>
    </citation>
    <scope>NUCLEOTIDE SEQUENCE</scope>
</reference>
<feature type="domain" description="Homing endonuclease LAGLIDADG" evidence="1">
    <location>
        <begin position="41"/>
        <end position="108"/>
    </location>
</feature>
<dbReference type="RefSeq" id="YP_009568384.1">
    <property type="nucleotide sequence ID" value="NC_041246.1"/>
</dbReference>
<keyword evidence="2" id="KW-0496">Mitochondrion</keyword>
<organism evidence="2">
    <name type="scientific">Orbilia oligospora</name>
    <name type="common">Nematode-trapping fungus</name>
    <name type="synonym">Arthrobotrys oligospora</name>
    <dbReference type="NCBI Taxonomy" id="2813651"/>
    <lineage>
        <taxon>Eukaryota</taxon>
        <taxon>Fungi</taxon>
        <taxon>Dikarya</taxon>
        <taxon>Ascomycota</taxon>
        <taxon>Pezizomycotina</taxon>
        <taxon>Orbiliomycetes</taxon>
        <taxon>Orbiliales</taxon>
        <taxon>Orbiliaceae</taxon>
        <taxon>Orbilia</taxon>
    </lineage>
</organism>
<keyword evidence="2" id="KW-0378">Hydrolase</keyword>
<proteinExistence type="predicted"/>
<evidence type="ECO:0000313" key="2">
    <source>
        <dbReference type="EMBL" id="QBL02016.1"/>
    </source>
</evidence>
<keyword evidence="2" id="KW-0540">Nuclease</keyword>
<keyword evidence="2" id="KW-0255">Endonuclease</keyword>
<geneLocation type="mitochondrion" evidence="2"/>
<evidence type="ECO:0000313" key="3">
    <source>
        <dbReference type="EMBL" id="QID02709.1"/>
    </source>
</evidence>
<dbReference type="GO" id="GO:0004519">
    <property type="term" value="F:endonuclease activity"/>
    <property type="evidence" value="ECO:0007669"/>
    <property type="project" value="UniProtKB-KW"/>
</dbReference>
<dbReference type="EMBL" id="MK571436">
    <property type="protein sequence ID" value="QBL02016.1"/>
    <property type="molecule type" value="Genomic_DNA"/>
</dbReference>
<dbReference type="Gene3D" id="3.10.28.10">
    <property type="entry name" value="Homing endonucleases"/>
    <property type="match status" value="1"/>
</dbReference>
<name>A0A481ZLV1_ORBOL</name>
<evidence type="ECO:0000259" key="1">
    <source>
        <dbReference type="Pfam" id="PF00961"/>
    </source>
</evidence>
<gene>
    <name evidence="2" type="primary">orf28</name>
    <name evidence="3" type="synonym">orf109</name>
</gene>
<reference evidence="3" key="3">
    <citation type="submission" date="2020-01" db="EMBL/GenBank/DDBJ databases">
        <authorList>
            <person name="Fang M.L."/>
            <person name="Zhang Y."/>
        </authorList>
    </citation>
    <scope>NUCLEOTIDE SEQUENCE</scope>
    <source>
        <strain evidence="3">YMF1.02765</strain>
        <strain evidence="4">YMF1.02775</strain>
    </source>
</reference>
<sequence length="109" mass="12684">MEKLNFKSKEKLFNTFEFSHNVRKLFSSVTSITEDLNSQFITGLADAESTFTISITKDNRERKTNRRLLNNIDQEIFSIHPSFAISVNFKDYDLINKLHSYFGVGKIKN</sequence>
<dbReference type="EMBL" id="MN977365">
    <property type="protein sequence ID" value="QID02773.1"/>
    <property type="molecule type" value="Genomic_DNA"/>
</dbReference>
<dbReference type="Pfam" id="PF00961">
    <property type="entry name" value="LAGLIDADG_1"/>
    <property type="match status" value="1"/>
</dbReference>
<dbReference type="AlphaFoldDB" id="A0A481ZLV1"/>
<dbReference type="EMBL" id="MN977364">
    <property type="protein sequence ID" value="QID02709.1"/>
    <property type="molecule type" value="Genomic_DNA"/>
</dbReference>
<dbReference type="InterPro" id="IPR004860">
    <property type="entry name" value="LAGLIDADG_dom"/>
</dbReference>
<dbReference type="InterPro" id="IPR027434">
    <property type="entry name" value="Homing_endonucl"/>
</dbReference>
<evidence type="ECO:0000313" key="4">
    <source>
        <dbReference type="EMBL" id="QID02773.1"/>
    </source>
</evidence>
<reference evidence="2" key="1">
    <citation type="journal article" date="2018" name="Mitochondrial DNA Part B Resour">
        <title>The complete mitochondrial genomes of the nematode-trapping fungus Arthrobotrys oligospora.</title>
        <authorList>
            <person name="Jiang L."/>
            <person name="Zhang Y."/>
            <person name="Xu J."/>
            <person name="Zhang K.-Q."/>
            <person name="Zhang Y."/>
        </authorList>
    </citation>
    <scope>NUCLEOTIDE SEQUENCE</scope>
</reference>
<accession>A0A481ZLV1</accession>